<organism evidence="3 4">
    <name type="scientific">Porites lobata</name>
    <dbReference type="NCBI Taxonomy" id="104759"/>
    <lineage>
        <taxon>Eukaryota</taxon>
        <taxon>Metazoa</taxon>
        <taxon>Cnidaria</taxon>
        <taxon>Anthozoa</taxon>
        <taxon>Hexacorallia</taxon>
        <taxon>Scleractinia</taxon>
        <taxon>Fungiina</taxon>
        <taxon>Poritidae</taxon>
        <taxon>Porites</taxon>
    </lineage>
</organism>
<gene>
    <name evidence="3" type="ORF">PLOB_00009238</name>
</gene>
<protein>
    <submittedName>
        <fullName evidence="3">Uncharacterized protein</fullName>
    </submittedName>
</protein>
<evidence type="ECO:0000256" key="2">
    <source>
        <dbReference type="SAM" id="Phobius"/>
    </source>
</evidence>
<name>A0ABN8QV17_9CNID</name>
<proteinExistence type="predicted"/>
<sequence>MAILPTHHSRFQPIPVHRSGLRLREKYVLLLIFIAFLLLCFGAFFFVPDLRDRTYLENAYKKFVGAGGDILPIRPPKTPIVKHVEEATSLPNKREGDDLGAENQNVEVNVPQKTPTKLSLNHKELMEKIRKDKEKFREEKKSQKEAEKRAKIEKLVNNSKVDETGAKGITGGEPSDEIAKTRRNFIKKVR</sequence>
<keyword evidence="4" id="KW-1185">Reference proteome</keyword>
<feature type="transmembrane region" description="Helical" evidence="2">
    <location>
        <begin position="27"/>
        <end position="47"/>
    </location>
</feature>
<keyword evidence="2" id="KW-0472">Membrane</keyword>
<keyword evidence="2" id="KW-1133">Transmembrane helix</keyword>
<evidence type="ECO:0000313" key="3">
    <source>
        <dbReference type="EMBL" id="CAH3168513.1"/>
    </source>
</evidence>
<reference evidence="3 4" key="1">
    <citation type="submission" date="2022-05" db="EMBL/GenBank/DDBJ databases">
        <authorList>
            <consortium name="Genoscope - CEA"/>
            <person name="William W."/>
        </authorList>
    </citation>
    <scope>NUCLEOTIDE SEQUENCE [LARGE SCALE GENOMIC DNA]</scope>
</reference>
<keyword evidence="2" id="KW-0812">Transmembrane</keyword>
<feature type="compositionally biased region" description="Basic and acidic residues" evidence="1">
    <location>
        <begin position="132"/>
        <end position="165"/>
    </location>
</feature>
<feature type="region of interest" description="Disordered" evidence="1">
    <location>
        <begin position="132"/>
        <end position="190"/>
    </location>
</feature>
<evidence type="ECO:0000256" key="1">
    <source>
        <dbReference type="SAM" id="MobiDB-lite"/>
    </source>
</evidence>
<comment type="caution">
    <text evidence="3">The sequence shown here is derived from an EMBL/GenBank/DDBJ whole genome shotgun (WGS) entry which is preliminary data.</text>
</comment>
<evidence type="ECO:0000313" key="4">
    <source>
        <dbReference type="Proteomes" id="UP001159405"/>
    </source>
</evidence>
<feature type="compositionally biased region" description="Basic residues" evidence="1">
    <location>
        <begin position="181"/>
        <end position="190"/>
    </location>
</feature>
<dbReference type="Proteomes" id="UP001159405">
    <property type="component" value="Unassembled WGS sequence"/>
</dbReference>
<dbReference type="EMBL" id="CALNXK010000145">
    <property type="protein sequence ID" value="CAH3168513.1"/>
    <property type="molecule type" value="Genomic_DNA"/>
</dbReference>
<accession>A0ABN8QV17</accession>